<dbReference type="Gene3D" id="3.30.1240.10">
    <property type="match status" value="1"/>
</dbReference>
<dbReference type="InterPro" id="IPR036412">
    <property type="entry name" value="HAD-like_sf"/>
</dbReference>
<keyword evidence="2" id="KW-1185">Reference proteome</keyword>
<dbReference type="Gene3D" id="3.40.50.1000">
    <property type="entry name" value="HAD superfamily/HAD-like"/>
    <property type="match status" value="1"/>
</dbReference>
<dbReference type="RefSeq" id="WP_058295649.1">
    <property type="nucleotide sequence ID" value="NZ_CAMRXB010000049.1"/>
</dbReference>
<dbReference type="GO" id="GO:0016791">
    <property type="term" value="F:phosphatase activity"/>
    <property type="evidence" value="ECO:0007669"/>
    <property type="project" value="TreeGrafter"/>
</dbReference>
<organism evidence="1 2">
    <name type="scientific">Clostridium neonatale</name>
    <dbReference type="NCBI Taxonomy" id="137838"/>
    <lineage>
        <taxon>Bacteria</taxon>
        <taxon>Bacillati</taxon>
        <taxon>Bacillota</taxon>
        <taxon>Clostridia</taxon>
        <taxon>Eubacteriales</taxon>
        <taxon>Clostridiaceae</taxon>
        <taxon>Clostridium</taxon>
    </lineage>
</organism>
<dbReference type="SUPFAM" id="SSF56784">
    <property type="entry name" value="HAD-like"/>
    <property type="match status" value="1"/>
</dbReference>
<proteinExistence type="predicted"/>
<dbReference type="OrthoDB" id="9810101at2"/>
<dbReference type="PANTHER" id="PTHR10000">
    <property type="entry name" value="PHOSPHOSERINE PHOSPHATASE"/>
    <property type="match status" value="1"/>
</dbReference>
<dbReference type="GO" id="GO:0005829">
    <property type="term" value="C:cytosol"/>
    <property type="evidence" value="ECO:0007669"/>
    <property type="project" value="TreeGrafter"/>
</dbReference>
<gene>
    <name evidence="1" type="ORF">CQ394_07245</name>
</gene>
<dbReference type="PANTHER" id="PTHR10000:SF25">
    <property type="entry name" value="PHOSPHATASE YKRA-RELATED"/>
    <property type="match status" value="1"/>
</dbReference>
<dbReference type="InterPro" id="IPR023214">
    <property type="entry name" value="HAD_sf"/>
</dbReference>
<dbReference type="AlphaFoldDB" id="A0A2A7MIG5"/>
<sequence>MKKKYLFFDIDGTLTTVNPGGIIPESTLNTIKKLEKNGHFVAIATGRAQHSSLTFANEVCINNIVSDGGHGLTLDGKLIDIEPLNIDSALEVIDIMLSNSIKTYVSIDNSNHLYTNICNSTLNHYSTIISDPNFDFHKQKKIFKIFLEMTIEQEKQFKILDTVSYVRYHPDSIIIEPDDKFKGITSMMNYLNAPLEDIVVFGDGKNDYSMFQKAPFSIAMGNAIDELKEIASFVTKCSNDDGIEYACKHFGWID</sequence>
<evidence type="ECO:0000313" key="1">
    <source>
        <dbReference type="EMBL" id="PEG31494.1"/>
    </source>
</evidence>
<dbReference type="Proteomes" id="UP000220840">
    <property type="component" value="Unassembled WGS sequence"/>
</dbReference>
<dbReference type="EMBL" id="PDCJ01000001">
    <property type="protein sequence ID" value="PEG31494.1"/>
    <property type="molecule type" value="Genomic_DNA"/>
</dbReference>
<dbReference type="Pfam" id="PF08282">
    <property type="entry name" value="Hydrolase_3"/>
    <property type="match status" value="1"/>
</dbReference>
<reference evidence="1 2" key="1">
    <citation type="submission" date="2017-10" db="EMBL/GenBank/DDBJ databases">
        <title>Effective Description of Clostridium neonatale sp. nov. linked to necrotizing enterocolitis in neonates and a clarification of species assignable to the genus Clostridium (Prazmowski 1880) emend. Lawson and Rainey 2016.</title>
        <authorList>
            <person name="Bernard K."/>
            <person name="Burdz T."/>
            <person name="Wiebe D."/>
            <person name="Balcewich B."/>
            <person name="Alfa M."/>
            <person name="Bernier A.-M."/>
        </authorList>
    </citation>
    <scope>NUCLEOTIDE SEQUENCE [LARGE SCALE GENOMIC DNA]</scope>
    <source>
        <strain evidence="1 2">LCDC99A005</strain>
    </source>
</reference>
<name>A0A2A7MIG5_9CLOT</name>
<dbReference type="GO" id="GO:0000287">
    <property type="term" value="F:magnesium ion binding"/>
    <property type="evidence" value="ECO:0007669"/>
    <property type="project" value="TreeGrafter"/>
</dbReference>
<dbReference type="STRING" id="137838.GCA_001458595_02919"/>
<comment type="caution">
    <text evidence="1">The sequence shown here is derived from an EMBL/GenBank/DDBJ whole genome shotgun (WGS) entry which is preliminary data.</text>
</comment>
<protein>
    <submittedName>
        <fullName evidence="1">Hydrolase</fullName>
    </submittedName>
</protein>
<accession>A0A2A7MIG5</accession>
<dbReference type="PROSITE" id="PS01229">
    <property type="entry name" value="COF_2"/>
    <property type="match status" value="1"/>
</dbReference>
<keyword evidence="1" id="KW-0378">Hydrolase</keyword>
<evidence type="ECO:0000313" key="2">
    <source>
        <dbReference type="Proteomes" id="UP000220840"/>
    </source>
</evidence>